<reference evidence="1" key="1">
    <citation type="journal article" date="2021" name="Nat. Commun.">
        <title>Genomic analyses provide insights into spinach domestication and the genetic basis of agronomic traits.</title>
        <authorList>
            <person name="Cai X."/>
            <person name="Sun X."/>
            <person name="Xu C."/>
            <person name="Sun H."/>
            <person name="Wang X."/>
            <person name="Ge C."/>
            <person name="Zhang Z."/>
            <person name="Wang Q."/>
            <person name="Fei Z."/>
            <person name="Jiao C."/>
            <person name="Wang Q."/>
        </authorList>
    </citation>
    <scope>NUCLEOTIDE SEQUENCE [LARGE SCALE GENOMIC DNA]</scope>
    <source>
        <strain evidence="1">cv. Varoflay</strain>
    </source>
</reference>
<accession>A0ABM3R2V2</accession>
<dbReference type="GeneID" id="130464427"/>
<protein>
    <submittedName>
        <fullName evidence="2">Uncharacterized mitochondrial protein AtMg00310-like</fullName>
    </submittedName>
</protein>
<evidence type="ECO:0000313" key="1">
    <source>
        <dbReference type="Proteomes" id="UP000813463"/>
    </source>
</evidence>
<proteinExistence type="predicted"/>
<sequence>MYLPKKTLHAIDQTCANFMWDSEPQRKKTHLVAWLKSRGDTELGGLSVRSVVIMNQVLMTKLCWKVKSRSNLANRLIKEKYIDNRPYPAAFTKGSHIWQNVGKGWDLYQRLTAWCIGDGIHINLWHDNWTGKRTISSLVTGPLNRGEETQMLNSVMRDDHWNLNSLSFILPTDLLLWIHAIPIPQFGEDVPFCSLFKGLHFDSKTAYNTI</sequence>
<dbReference type="Proteomes" id="UP000813463">
    <property type="component" value="Chromosome 1"/>
</dbReference>
<organism evidence="1 2">
    <name type="scientific">Spinacia oleracea</name>
    <name type="common">Spinach</name>
    <dbReference type="NCBI Taxonomy" id="3562"/>
    <lineage>
        <taxon>Eukaryota</taxon>
        <taxon>Viridiplantae</taxon>
        <taxon>Streptophyta</taxon>
        <taxon>Embryophyta</taxon>
        <taxon>Tracheophyta</taxon>
        <taxon>Spermatophyta</taxon>
        <taxon>Magnoliopsida</taxon>
        <taxon>eudicotyledons</taxon>
        <taxon>Gunneridae</taxon>
        <taxon>Pentapetalae</taxon>
        <taxon>Caryophyllales</taxon>
        <taxon>Chenopodiaceae</taxon>
        <taxon>Chenopodioideae</taxon>
        <taxon>Anserineae</taxon>
        <taxon>Spinacia</taxon>
    </lineage>
</organism>
<dbReference type="RefSeq" id="XP_056689947.1">
    <property type="nucleotide sequence ID" value="XM_056833969.1"/>
</dbReference>
<gene>
    <name evidence="2" type="primary">LOC130464427</name>
</gene>
<keyword evidence="1" id="KW-1185">Reference proteome</keyword>
<evidence type="ECO:0000313" key="2">
    <source>
        <dbReference type="RefSeq" id="XP_056689947.1"/>
    </source>
</evidence>
<reference evidence="2" key="2">
    <citation type="submission" date="2025-08" db="UniProtKB">
        <authorList>
            <consortium name="RefSeq"/>
        </authorList>
    </citation>
    <scope>IDENTIFICATION</scope>
    <source>
        <tissue evidence="2">Leaf</tissue>
    </source>
</reference>
<name>A0ABM3R2V2_SPIOL</name>